<proteinExistence type="predicted"/>
<gene>
    <name evidence="1" type="ORF">SCHPADRAFT_798623</name>
</gene>
<feature type="non-terminal residue" evidence="1">
    <location>
        <position position="273"/>
    </location>
</feature>
<reference evidence="1 2" key="1">
    <citation type="submission" date="2015-04" db="EMBL/GenBank/DDBJ databases">
        <title>Complete genome sequence of Schizopora paradoxa KUC8140, a cosmopolitan wood degrader in East Asia.</title>
        <authorList>
            <consortium name="DOE Joint Genome Institute"/>
            <person name="Min B."/>
            <person name="Park H."/>
            <person name="Jang Y."/>
            <person name="Kim J.-J."/>
            <person name="Kim K.H."/>
            <person name="Pangilinan J."/>
            <person name="Lipzen A."/>
            <person name="Riley R."/>
            <person name="Grigoriev I.V."/>
            <person name="Spatafora J.W."/>
            <person name="Choi I.-G."/>
        </authorList>
    </citation>
    <scope>NUCLEOTIDE SEQUENCE [LARGE SCALE GENOMIC DNA]</scope>
    <source>
        <strain evidence="1 2">KUC8140</strain>
    </source>
</reference>
<name>A0A0H2QXJ1_9AGAM</name>
<protein>
    <submittedName>
        <fullName evidence="1">Uncharacterized protein</fullName>
    </submittedName>
</protein>
<sequence length="273" mass="31454">QGVTEFEEIEKLAKEKGWGKWGPFESKKMWELAKFIFKNMNQSKIDEFLELETVHLKPETVKAKNDIAPPFKNCRELLKRIDELPRGAEWSCDLLTVVGDVGDADGKKLVEVLELWRRNPEECVRELIGKTSIRNMGYAPQKVFLDKEGKEQRIDEMWTANAWSDLQEQLPEGATVVPIILGSDKTQLSVFTGDKSSWPVYITIGNIPKADRRCPSKRTQTLLGYLPVTKLKIFSKKETRKFEIYRLFHRCMRIILGPLYSKGRQATEMVCAD</sequence>
<evidence type="ECO:0000313" key="2">
    <source>
        <dbReference type="Proteomes" id="UP000053477"/>
    </source>
</evidence>
<dbReference type="AlphaFoldDB" id="A0A0H2QXJ1"/>
<accession>A0A0H2QXJ1</accession>
<dbReference type="InterPro" id="IPR041078">
    <property type="entry name" value="Plavaka"/>
</dbReference>
<evidence type="ECO:0000313" key="1">
    <source>
        <dbReference type="EMBL" id="KLO04335.1"/>
    </source>
</evidence>
<dbReference type="EMBL" id="KQ086587">
    <property type="protein sequence ID" value="KLO04335.1"/>
    <property type="molecule type" value="Genomic_DNA"/>
</dbReference>
<keyword evidence="2" id="KW-1185">Reference proteome</keyword>
<dbReference type="InParanoid" id="A0A0H2QXJ1"/>
<dbReference type="OrthoDB" id="2418900at2759"/>
<dbReference type="Proteomes" id="UP000053477">
    <property type="component" value="Unassembled WGS sequence"/>
</dbReference>
<dbReference type="Pfam" id="PF18759">
    <property type="entry name" value="Plavaka"/>
    <property type="match status" value="1"/>
</dbReference>
<feature type="non-terminal residue" evidence="1">
    <location>
        <position position="1"/>
    </location>
</feature>
<dbReference type="STRING" id="27342.A0A0H2QXJ1"/>
<organism evidence="1 2">
    <name type="scientific">Schizopora paradoxa</name>
    <dbReference type="NCBI Taxonomy" id="27342"/>
    <lineage>
        <taxon>Eukaryota</taxon>
        <taxon>Fungi</taxon>
        <taxon>Dikarya</taxon>
        <taxon>Basidiomycota</taxon>
        <taxon>Agaricomycotina</taxon>
        <taxon>Agaricomycetes</taxon>
        <taxon>Hymenochaetales</taxon>
        <taxon>Schizoporaceae</taxon>
        <taxon>Schizopora</taxon>
    </lineage>
</organism>